<reference evidence="2" key="1">
    <citation type="submission" date="2016-10" db="EMBL/GenBank/DDBJ databases">
        <authorList>
            <person name="Varghese N."/>
            <person name="Submissions S."/>
        </authorList>
    </citation>
    <scope>NUCLEOTIDE SEQUENCE [LARGE SCALE GENOMIC DNA]</scope>
    <source>
        <strain evidence="2">DSM 123</strain>
    </source>
</reference>
<accession>A0A1H8X5B7</accession>
<name>A0A1H8X5B7_9BRAD</name>
<dbReference type="AlphaFoldDB" id="A0A1H8X5B7"/>
<keyword evidence="2" id="KW-1185">Reference proteome</keyword>
<proteinExistence type="predicted"/>
<gene>
    <name evidence="1" type="ORF">SAMN05444123_11658</name>
</gene>
<dbReference type="EMBL" id="FODT01000016">
    <property type="protein sequence ID" value="SEP35106.1"/>
    <property type="molecule type" value="Genomic_DNA"/>
</dbReference>
<dbReference type="Proteomes" id="UP000199615">
    <property type="component" value="Unassembled WGS sequence"/>
</dbReference>
<organism evidence="1 2">
    <name type="scientific">Rhodopseudomonas pseudopalustris</name>
    <dbReference type="NCBI Taxonomy" id="1513892"/>
    <lineage>
        <taxon>Bacteria</taxon>
        <taxon>Pseudomonadati</taxon>
        <taxon>Pseudomonadota</taxon>
        <taxon>Alphaproteobacteria</taxon>
        <taxon>Hyphomicrobiales</taxon>
        <taxon>Nitrobacteraceae</taxon>
        <taxon>Rhodopseudomonas</taxon>
    </lineage>
</organism>
<protein>
    <submittedName>
        <fullName evidence="1">Uncharacterized protein</fullName>
    </submittedName>
</protein>
<evidence type="ECO:0000313" key="2">
    <source>
        <dbReference type="Proteomes" id="UP000199615"/>
    </source>
</evidence>
<sequence length="146" mass="15038">MGLFARSELIAGPQPCIAVGDHAVQIAPASWLAHLRVGFTEDPARATIRVQIVDSPDAADFAVTDDAGNTDSGACALTPETRLVGIAAHPASDEPLIYLTYDAGGGADYRIFVSSNSFTLRQAAALLVGASDRNAPIATASIGSRS</sequence>
<evidence type="ECO:0000313" key="1">
    <source>
        <dbReference type="EMBL" id="SEP35106.1"/>
    </source>
</evidence>